<dbReference type="PANTHER" id="PTHR36110:SF4">
    <property type="entry name" value="RING-CLEAVING DIOXYGENASE MHQA-RELATED"/>
    <property type="match status" value="1"/>
</dbReference>
<dbReference type="Proteomes" id="UP000614609">
    <property type="component" value="Unassembled WGS sequence"/>
</dbReference>
<dbReference type="InterPro" id="IPR004360">
    <property type="entry name" value="Glyas_Fos-R_dOase_dom"/>
</dbReference>
<evidence type="ECO:0000313" key="3">
    <source>
        <dbReference type="EMBL" id="MBP1955388.1"/>
    </source>
</evidence>
<sequence length="323" mass="34767">MLTDTPGIHHVTGLAGDAQANLDFYTEVLGLRLVRRTVNLEDVLQYHLIYGNTDGSPGTVYTSFPARDAEDGRVGPPQPASVAFAIPTGSLDDWRARLDAHGVAHETDSRFGADAEYADGAGGDAPRAETALCFTDPDGTRLELVAADQPVEPWTSRVPDAMAIRGVFGVSVLSVDPYATASVLDTLGYDLLTQDGERVRYRASGDVGAVVDILERDVPFGREGAGVLHHVAVRVADEADLHEWRDLFAERDLRVSRVKDRHVFHSLYVRDSGGILFELATDGPGVGVGQDPDALGEALVLPGRYAEDRDLVESQLPALDDDP</sequence>
<evidence type="ECO:0000313" key="2">
    <source>
        <dbReference type="EMBL" id="GGM71985.1"/>
    </source>
</evidence>
<gene>
    <name evidence="2" type="ORF">GCM10009017_22410</name>
    <name evidence="3" type="ORF">J2752_002311</name>
</gene>
<dbReference type="EMBL" id="JAGGKO010000004">
    <property type="protein sequence ID" value="MBP1955388.1"/>
    <property type="molecule type" value="Genomic_DNA"/>
</dbReference>
<reference evidence="2" key="1">
    <citation type="journal article" date="2014" name="Int. J. Syst. Evol. Microbiol.">
        <title>Complete genome sequence of Corynebacterium casei LMG S-19264T (=DSM 44701T), isolated from a smear-ripened cheese.</title>
        <authorList>
            <consortium name="US DOE Joint Genome Institute (JGI-PGF)"/>
            <person name="Walter F."/>
            <person name="Albersmeier A."/>
            <person name="Kalinowski J."/>
            <person name="Ruckert C."/>
        </authorList>
    </citation>
    <scope>NUCLEOTIDE SEQUENCE</scope>
    <source>
        <strain evidence="2">JCM 16108</strain>
    </source>
</reference>
<protein>
    <submittedName>
        <fullName evidence="2 3">Glyoxalase</fullName>
    </submittedName>
</protein>
<comment type="caution">
    <text evidence="2">The sequence shown here is derived from an EMBL/GenBank/DDBJ whole genome shotgun (WGS) entry which is preliminary data.</text>
</comment>
<feature type="domain" description="VOC" evidence="1">
    <location>
        <begin position="7"/>
        <end position="147"/>
    </location>
</feature>
<dbReference type="InterPro" id="IPR052537">
    <property type="entry name" value="Extradiol_RC_dioxygenase"/>
</dbReference>
<dbReference type="EMBL" id="BMOO01000005">
    <property type="protein sequence ID" value="GGM71985.1"/>
    <property type="molecule type" value="Genomic_DNA"/>
</dbReference>
<reference evidence="2" key="2">
    <citation type="submission" date="2020-09" db="EMBL/GenBank/DDBJ databases">
        <authorList>
            <person name="Sun Q."/>
            <person name="Ohkuma M."/>
        </authorList>
    </citation>
    <scope>NUCLEOTIDE SEQUENCE</scope>
    <source>
        <strain evidence="2">JCM 16108</strain>
    </source>
</reference>
<proteinExistence type="predicted"/>
<dbReference type="InterPro" id="IPR037523">
    <property type="entry name" value="VOC_core"/>
</dbReference>
<reference evidence="3" key="3">
    <citation type="submission" date="2021-03" db="EMBL/GenBank/DDBJ databases">
        <title>Genomic Encyclopedia of Type Strains, Phase IV (KMG-IV): sequencing the most valuable type-strain genomes for metagenomic binning, comparative biology and taxonomic classification.</title>
        <authorList>
            <person name="Goeker M."/>
        </authorList>
    </citation>
    <scope>NUCLEOTIDE SEQUENCE</scope>
    <source>
        <strain evidence="3">DSM 22443</strain>
    </source>
</reference>
<dbReference type="AlphaFoldDB" id="A0A830G2P4"/>
<dbReference type="Proteomes" id="UP000765891">
    <property type="component" value="Unassembled WGS sequence"/>
</dbReference>
<name>A0A830G2P4_9EURY</name>
<accession>A0A830G2P4</accession>
<dbReference type="PANTHER" id="PTHR36110">
    <property type="entry name" value="RING-CLEAVING DIOXYGENASE MHQE-RELATED"/>
    <property type="match status" value="1"/>
</dbReference>
<organism evidence="2 4">
    <name type="scientific">Halarchaeum rubridurum</name>
    <dbReference type="NCBI Taxonomy" id="489911"/>
    <lineage>
        <taxon>Archaea</taxon>
        <taxon>Methanobacteriati</taxon>
        <taxon>Methanobacteriota</taxon>
        <taxon>Stenosarchaea group</taxon>
        <taxon>Halobacteria</taxon>
        <taxon>Halobacteriales</taxon>
        <taxon>Halobacteriaceae</taxon>
    </lineage>
</organism>
<dbReference type="OrthoDB" id="9710at2157"/>
<dbReference type="SUPFAM" id="SSF54593">
    <property type="entry name" value="Glyoxalase/Bleomycin resistance protein/Dihydroxybiphenyl dioxygenase"/>
    <property type="match status" value="1"/>
</dbReference>
<dbReference type="Pfam" id="PF00903">
    <property type="entry name" value="Glyoxalase"/>
    <property type="match status" value="2"/>
</dbReference>
<keyword evidence="4" id="KW-1185">Reference proteome</keyword>
<dbReference type="RefSeq" id="WP_188872701.1">
    <property type="nucleotide sequence ID" value="NZ_BMOO01000005.1"/>
</dbReference>
<dbReference type="Gene3D" id="3.10.180.10">
    <property type="entry name" value="2,3-Dihydroxybiphenyl 1,2-Dioxygenase, domain 1"/>
    <property type="match status" value="2"/>
</dbReference>
<evidence type="ECO:0000259" key="1">
    <source>
        <dbReference type="PROSITE" id="PS51819"/>
    </source>
</evidence>
<evidence type="ECO:0000313" key="4">
    <source>
        <dbReference type="Proteomes" id="UP000614609"/>
    </source>
</evidence>
<feature type="domain" description="VOC" evidence="1">
    <location>
        <begin position="166"/>
        <end position="282"/>
    </location>
</feature>
<dbReference type="InterPro" id="IPR029068">
    <property type="entry name" value="Glyas_Bleomycin-R_OHBP_Dase"/>
</dbReference>
<dbReference type="PROSITE" id="PS51819">
    <property type="entry name" value="VOC"/>
    <property type="match status" value="2"/>
</dbReference>